<dbReference type="AlphaFoldDB" id="A0A1A7ZLW0"/>
<evidence type="ECO:0000313" key="1">
    <source>
        <dbReference type="EMBL" id="SBP43704.1"/>
    </source>
</evidence>
<feature type="non-terminal residue" evidence="1">
    <location>
        <position position="1"/>
    </location>
</feature>
<protein>
    <submittedName>
        <fullName evidence="1">Uncharacterized protein</fullName>
    </submittedName>
</protein>
<gene>
    <name evidence="1" type="primary">Nfu_g_1_007078</name>
</gene>
<sequence>LGHDVAAVHTNKEKQHAVALLHKHTHTPHAKQLFLLTDIRLDFTSEKVKIAEQPWFVTLCEVLFAPKLFLNIYLVLCYVTIPNNCCYALIRFKPAEP</sequence>
<name>A0A1A7ZLW0_NOTFU</name>
<dbReference type="EMBL" id="HADY01005219">
    <property type="protein sequence ID" value="SBP43704.1"/>
    <property type="molecule type" value="Transcribed_RNA"/>
</dbReference>
<proteinExistence type="predicted"/>
<accession>A0A1A7ZLW0</accession>
<reference evidence="1" key="2">
    <citation type="submission" date="2016-06" db="EMBL/GenBank/DDBJ databases">
        <title>The genome of a short-lived fish provides insights into sex chromosome evolution and the genetic control of aging.</title>
        <authorList>
            <person name="Reichwald K."/>
            <person name="Felder M."/>
            <person name="Petzold A."/>
            <person name="Koch P."/>
            <person name="Groth M."/>
            <person name="Platzer M."/>
        </authorList>
    </citation>
    <scope>NUCLEOTIDE SEQUENCE</scope>
    <source>
        <tissue evidence="1">Brain</tissue>
    </source>
</reference>
<reference evidence="1" key="1">
    <citation type="submission" date="2016-05" db="EMBL/GenBank/DDBJ databases">
        <authorList>
            <person name="Lavstsen T."/>
            <person name="Jespersen J.S."/>
        </authorList>
    </citation>
    <scope>NUCLEOTIDE SEQUENCE</scope>
    <source>
        <tissue evidence="1">Brain</tissue>
    </source>
</reference>
<organism evidence="1">
    <name type="scientific">Nothobranchius furzeri</name>
    <name type="common">Turquoise killifish</name>
    <dbReference type="NCBI Taxonomy" id="105023"/>
    <lineage>
        <taxon>Eukaryota</taxon>
        <taxon>Metazoa</taxon>
        <taxon>Chordata</taxon>
        <taxon>Craniata</taxon>
        <taxon>Vertebrata</taxon>
        <taxon>Euteleostomi</taxon>
        <taxon>Actinopterygii</taxon>
        <taxon>Neopterygii</taxon>
        <taxon>Teleostei</taxon>
        <taxon>Neoteleostei</taxon>
        <taxon>Acanthomorphata</taxon>
        <taxon>Ovalentaria</taxon>
        <taxon>Atherinomorphae</taxon>
        <taxon>Cyprinodontiformes</taxon>
        <taxon>Nothobranchiidae</taxon>
        <taxon>Nothobranchius</taxon>
    </lineage>
</organism>